<gene>
    <name evidence="2" type="ORF">LuPra_02574</name>
</gene>
<evidence type="ECO:0000313" key="3">
    <source>
        <dbReference type="Proteomes" id="UP000076079"/>
    </source>
</evidence>
<sequence length="182" mass="19314" precursor="true">MNQRNNRTRRIALAAALFTAAWTVDARNPQVQCQGQAKSIAAVTKPAGHVITTPYSDTLTLQPLLSTTIHTEADGCVIASLSGQVRITDNFVVFQVRIDGVPLQGQSPLIGFTTPVVFVAIDASTVNDDEQFIDPTKAVAFNFFGSLPRGSHLVEVLGAGGSAIAAENPPTATHLVLTLVHR</sequence>
<dbReference type="Proteomes" id="UP000076079">
    <property type="component" value="Chromosome"/>
</dbReference>
<evidence type="ECO:0000313" key="2">
    <source>
        <dbReference type="EMBL" id="AMY09359.1"/>
    </source>
</evidence>
<keyword evidence="3" id="KW-1185">Reference proteome</keyword>
<dbReference type="AlphaFoldDB" id="A0A143PNL1"/>
<proteinExistence type="predicted"/>
<protein>
    <submittedName>
        <fullName evidence="2">Uncharacterized protein</fullName>
    </submittedName>
</protein>
<feature type="chain" id="PRO_5007511733" evidence="1">
    <location>
        <begin position="27"/>
        <end position="182"/>
    </location>
</feature>
<organism evidence="2 3">
    <name type="scientific">Luteitalea pratensis</name>
    <dbReference type="NCBI Taxonomy" id="1855912"/>
    <lineage>
        <taxon>Bacteria</taxon>
        <taxon>Pseudomonadati</taxon>
        <taxon>Acidobacteriota</taxon>
        <taxon>Vicinamibacteria</taxon>
        <taxon>Vicinamibacterales</taxon>
        <taxon>Vicinamibacteraceae</taxon>
        <taxon>Luteitalea</taxon>
    </lineage>
</organism>
<accession>A0A143PNL1</accession>
<reference evidence="2 3" key="1">
    <citation type="journal article" date="2016" name="Genome Announc.">
        <title>First Complete Genome Sequence of a Subdivision 6 Acidobacterium Strain.</title>
        <authorList>
            <person name="Huang S."/>
            <person name="Vieira S."/>
            <person name="Bunk B."/>
            <person name="Riedel T."/>
            <person name="Sproer C."/>
            <person name="Overmann J."/>
        </authorList>
    </citation>
    <scope>NUCLEOTIDE SEQUENCE [LARGE SCALE GENOMIC DNA]</scope>
    <source>
        <strain evidence="3">DSM 100886 HEG_-6_39</strain>
    </source>
</reference>
<dbReference type="EMBL" id="CP015136">
    <property type="protein sequence ID" value="AMY09359.1"/>
    <property type="molecule type" value="Genomic_DNA"/>
</dbReference>
<reference evidence="3" key="2">
    <citation type="submission" date="2016-04" db="EMBL/GenBank/DDBJ databases">
        <title>First Complete Genome Sequence of a Subdivision 6 Acidobacterium.</title>
        <authorList>
            <person name="Huang S."/>
            <person name="Vieira S."/>
            <person name="Bunk B."/>
            <person name="Riedel T."/>
            <person name="Sproeer C."/>
            <person name="Overmann J."/>
        </authorList>
    </citation>
    <scope>NUCLEOTIDE SEQUENCE [LARGE SCALE GENOMIC DNA]</scope>
    <source>
        <strain evidence="3">DSM 100886 HEG_-6_39</strain>
    </source>
</reference>
<dbReference type="OrthoDB" id="9995134at2"/>
<name>A0A143PNL1_LUTPR</name>
<feature type="signal peptide" evidence="1">
    <location>
        <begin position="1"/>
        <end position="26"/>
    </location>
</feature>
<evidence type="ECO:0000256" key="1">
    <source>
        <dbReference type="SAM" id="SignalP"/>
    </source>
</evidence>
<dbReference type="RefSeq" id="WP_110171110.1">
    <property type="nucleotide sequence ID" value="NZ_CP015136.1"/>
</dbReference>
<keyword evidence="1" id="KW-0732">Signal</keyword>
<dbReference type="KEGG" id="abac:LuPra_02574"/>